<dbReference type="GO" id="GO:0005085">
    <property type="term" value="F:guanyl-nucleotide exchange factor activity"/>
    <property type="evidence" value="ECO:0007669"/>
    <property type="project" value="UniProtKB-KW"/>
</dbReference>
<accession>A0A0Q3X8H9</accession>
<evidence type="ECO:0000259" key="2">
    <source>
        <dbReference type="Pfam" id="PF00617"/>
    </source>
</evidence>
<dbReference type="Pfam" id="PF00617">
    <property type="entry name" value="RasGEF"/>
    <property type="match status" value="1"/>
</dbReference>
<dbReference type="SUPFAM" id="SSF48366">
    <property type="entry name" value="Ras GEF"/>
    <property type="match status" value="1"/>
</dbReference>
<dbReference type="PANTHER" id="PTHR23113">
    <property type="entry name" value="GUANINE NUCLEOTIDE EXCHANGE FACTOR"/>
    <property type="match status" value="1"/>
</dbReference>
<dbReference type="PANTHER" id="PTHR23113:SF357">
    <property type="entry name" value="RAS-SPECIFIC GUANINE NUCLEOTIDE-RELEASING FACTOR RALGPS2"/>
    <property type="match status" value="1"/>
</dbReference>
<protein>
    <recommendedName>
        <fullName evidence="2">Ras-GEF domain-containing protein</fullName>
    </recommendedName>
</protein>
<dbReference type="OrthoDB" id="546434at2759"/>
<evidence type="ECO:0000313" key="3">
    <source>
        <dbReference type="EMBL" id="KQL59821.1"/>
    </source>
</evidence>
<organism evidence="3 4">
    <name type="scientific">Amazona aestiva</name>
    <name type="common">Blue-fronted Amazon parrot</name>
    <dbReference type="NCBI Taxonomy" id="12930"/>
    <lineage>
        <taxon>Eukaryota</taxon>
        <taxon>Metazoa</taxon>
        <taxon>Chordata</taxon>
        <taxon>Craniata</taxon>
        <taxon>Vertebrata</taxon>
        <taxon>Euteleostomi</taxon>
        <taxon>Archelosauria</taxon>
        <taxon>Archosauria</taxon>
        <taxon>Dinosauria</taxon>
        <taxon>Saurischia</taxon>
        <taxon>Theropoda</taxon>
        <taxon>Coelurosauria</taxon>
        <taxon>Aves</taxon>
        <taxon>Neognathae</taxon>
        <taxon>Neoaves</taxon>
        <taxon>Telluraves</taxon>
        <taxon>Australaves</taxon>
        <taxon>Psittaciformes</taxon>
        <taxon>Psittacidae</taxon>
        <taxon>Amazona</taxon>
    </lineage>
</organism>
<dbReference type="InterPro" id="IPR036964">
    <property type="entry name" value="RASGEF_cat_dom_sf"/>
</dbReference>
<dbReference type="Gene3D" id="1.10.840.10">
    <property type="entry name" value="Ras guanine-nucleotide exchange factors catalytic domain"/>
    <property type="match status" value="1"/>
</dbReference>
<dbReference type="GO" id="GO:0005886">
    <property type="term" value="C:plasma membrane"/>
    <property type="evidence" value="ECO:0007669"/>
    <property type="project" value="TreeGrafter"/>
</dbReference>
<name>A0A0Q3X8H9_AMAAE</name>
<dbReference type="STRING" id="12930.A0A0Q3X8H9"/>
<comment type="caution">
    <text evidence="3">The sequence shown here is derived from an EMBL/GenBank/DDBJ whole genome shotgun (WGS) entry which is preliminary data.</text>
</comment>
<dbReference type="InterPro" id="IPR023578">
    <property type="entry name" value="Ras_GEF_dom_sf"/>
</dbReference>
<dbReference type="EMBL" id="LMAW01000248">
    <property type="protein sequence ID" value="KQL59821.1"/>
    <property type="molecule type" value="Genomic_DNA"/>
</dbReference>
<keyword evidence="4" id="KW-1185">Reference proteome</keyword>
<dbReference type="Proteomes" id="UP000051836">
    <property type="component" value="Unassembled WGS sequence"/>
</dbReference>
<evidence type="ECO:0000256" key="1">
    <source>
        <dbReference type="ARBA" id="ARBA00022658"/>
    </source>
</evidence>
<evidence type="ECO:0000313" key="4">
    <source>
        <dbReference type="Proteomes" id="UP000051836"/>
    </source>
</evidence>
<dbReference type="InterPro" id="IPR001895">
    <property type="entry name" value="RASGEF_cat_dom"/>
</dbReference>
<dbReference type="GO" id="GO:0007265">
    <property type="term" value="P:Ras protein signal transduction"/>
    <property type="evidence" value="ECO:0007669"/>
    <property type="project" value="TreeGrafter"/>
</dbReference>
<keyword evidence="1" id="KW-0344">Guanine-nucleotide releasing factor</keyword>
<feature type="domain" description="Ras-GEF" evidence="2">
    <location>
        <begin position="121"/>
        <end position="167"/>
    </location>
</feature>
<proteinExistence type="predicted"/>
<dbReference type="AlphaFoldDB" id="A0A0Q3X8H9"/>
<reference evidence="3 4" key="1">
    <citation type="submission" date="2015-10" db="EMBL/GenBank/DDBJ databases">
        <authorList>
            <person name="Gilbert D.G."/>
        </authorList>
    </citation>
    <scope>NUCLEOTIDE SEQUENCE [LARGE SCALE GENOMIC DNA]</scope>
    <source>
        <strain evidence="3">FVVF132</strain>
    </source>
</reference>
<gene>
    <name evidence="3" type="ORF">AAES_17878</name>
</gene>
<dbReference type="InterPro" id="IPR008937">
    <property type="entry name" value="Ras-like_GEF"/>
</dbReference>
<sequence>MVEVRTVSFFATAVLSHTLHCSLSINNVTVKLIFTELPSILGFIALVAWRGRKIAHSVSRLQVDINACKSSSSESLSDKGSAELKKSFDAVVFDVLKVTPEEYAGQITLMDVPVFKAIQPELLSRKDKATFEKLEYVMSKEDNYKRLRDYISSLKMTPCIPYLGVISRNRKAENRLLKYSYDAYSATSVVMVATDFGNIRENCVSDLVEVKLFQGLFG</sequence>